<proteinExistence type="predicted"/>
<accession>A0A8H7U2Y5</accession>
<comment type="caution">
    <text evidence="1">The sequence shown here is derived from an EMBL/GenBank/DDBJ whole genome shotgun (WGS) entry which is preliminary data.</text>
</comment>
<gene>
    <name evidence="1" type="ORF">IEO21_04517</name>
</gene>
<reference evidence="1" key="2">
    <citation type="journal article" name="Front. Microbiol.">
        <title>Degradative Capacity of Two Strains of Rhodonia placenta: From Phenotype to Genotype.</title>
        <authorList>
            <person name="Kolle M."/>
            <person name="Horta M.A.C."/>
            <person name="Nowrousian M."/>
            <person name="Ohm R.A."/>
            <person name="Benz J.P."/>
            <person name="Pilgard A."/>
        </authorList>
    </citation>
    <scope>NUCLEOTIDE SEQUENCE</scope>
    <source>
        <strain evidence="1">FPRL280</strain>
    </source>
</reference>
<reference evidence="1" key="1">
    <citation type="submission" date="2020-11" db="EMBL/GenBank/DDBJ databases">
        <authorList>
            <person name="Koelle M."/>
            <person name="Horta M.A.C."/>
            <person name="Nowrousian M."/>
            <person name="Ohm R.A."/>
            <person name="Benz P."/>
            <person name="Pilgard A."/>
        </authorList>
    </citation>
    <scope>NUCLEOTIDE SEQUENCE</scope>
    <source>
        <strain evidence="1">FPRL280</strain>
    </source>
</reference>
<name>A0A8H7U2Y5_9APHY</name>
<protein>
    <submittedName>
        <fullName evidence="1">Uncharacterized protein</fullName>
    </submittedName>
</protein>
<sequence length="138" mass="15282">MNFDPLSIADLIDFFIATGTHKQPRDIKLYLSPLPRVTTELVVSLLKLIRHSGQSLHSLCLSAHVLQSVAHGKDVPLHAVALPVFVNLAHVNLSIMTSQWRNDRDEEQADDLRACSAKLDERGVLGCVFTQLCSLLSQ</sequence>
<dbReference type="EMBL" id="JADOXO010000068">
    <property type="protein sequence ID" value="KAF9815596.1"/>
    <property type="molecule type" value="Genomic_DNA"/>
</dbReference>
<organism evidence="1 2">
    <name type="scientific">Rhodonia placenta</name>
    <dbReference type="NCBI Taxonomy" id="104341"/>
    <lineage>
        <taxon>Eukaryota</taxon>
        <taxon>Fungi</taxon>
        <taxon>Dikarya</taxon>
        <taxon>Basidiomycota</taxon>
        <taxon>Agaricomycotina</taxon>
        <taxon>Agaricomycetes</taxon>
        <taxon>Polyporales</taxon>
        <taxon>Adustoporiaceae</taxon>
        <taxon>Rhodonia</taxon>
    </lineage>
</organism>
<evidence type="ECO:0000313" key="2">
    <source>
        <dbReference type="Proteomes" id="UP000639403"/>
    </source>
</evidence>
<dbReference type="Proteomes" id="UP000639403">
    <property type="component" value="Unassembled WGS sequence"/>
</dbReference>
<dbReference type="AlphaFoldDB" id="A0A8H7U2Y5"/>
<evidence type="ECO:0000313" key="1">
    <source>
        <dbReference type="EMBL" id="KAF9815596.1"/>
    </source>
</evidence>